<keyword evidence="3" id="KW-1185">Reference proteome</keyword>
<keyword evidence="1" id="KW-1133">Transmembrane helix</keyword>
<protein>
    <recommendedName>
        <fullName evidence="4">DUF4258 domain-containing protein</fullName>
    </recommendedName>
</protein>
<dbReference type="EMBL" id="JABSNO010000010">
    <property type="protein sequence ID" value="NRS92579.1"/>
    <property type="molecule type" value="Genomic_DNA"/>
</dbReference>
<reference evidence="2" key="1">
    <citation type="submission" date="2020-05" db="EMBL/GenBank/DDBJ databases">
        <title>Genomic Encyclopedia of Type Strains, Phase IV (KMG-V): Genome sequencing to study the core and pangenomes of soil and plant-associated prokaryotes.</title>
        <authorList>
            <person name="Whitman W."/>
        </authorList>
    </citation>
    <scope>NUCLEOTIDE SEQUENCE</scope>
    <source>
        <strain evidence="2">16F</strain>
    </source>
</reference>
<organism evidence="2 3">
    <name type="scientific">Frigoriflavimonas asaccharolytica</name>
    <dbReference type="NCBI Taxonomy" id="2735899"/>
    <lineage>
        <taxon>Bacteria</taxon>
        <taxon>Pseudomonadati</taxon>
        <taxon>Bacteroidota</taxon>
        <taxon>Flavobacteriia</taxon>
        <taxon>Flavobacteriales</taxon>
        <taxon>Weeksellaceae</taxon>
        <taxon>Frigoriflavimonas</taxon>
    </lineage>
</organism>
<proteinExistence type="predicted"/>
<dbReference type="RefSeq" id="WP_173779174.1">
    <property type="nucleotide sequence ID" value="NZ_JABSNO010000010.1"/>
</dbReference>
<evidence type="ECO:0000313" key="3">
    <source>
        <dbReference type="Proteomes" id="UP000610746"/>
    </source>
</evidence>
<keyword evidence="1" id="KW-0472">Membrane</keyword>
<keyword evidence="1" id="KW-0812">Transmembrane</keyword>
<dbReference type="AlphaFoldDB" id="A0A8J8GAF0"/>
<evidence type="ECO:0000256" key="1">
    <source>
        <dbReference type="SAM" id="Phobius"/>
    </source>
</evidence>
<name>A0A8J8GAF0_9FLAO</name>
<evidence type="ECO:0000313" key="2">
    <source>
        <dbReference type="EMBL" id="NRS92579.1"/>
    </source>
</evidence>
<evidence type="ECO:0008006" key="4">
    <source>
        <dbReference type="Google" id="ProtNLM"/>
    </source>
</evidence>
<comment type="caution">
    <text evidence="2">The sequence shown here is derived from an EMBL/GenBank/DDBJ whole genome shotgun (WGS) entry which is preliminary data.</text>
</comment>
<feature type="transmembrane region" description="Helical" evidence="1">
    <location>
        <begin position="7"/>
        <end position="23"/>
    </location>
</feature>
<gene>
    <name evidence="2" type="ORF">HNQ03_001656</name>
</gene>
<sequence length="124" mass="14341">MLRKFKFYFLGLIPGVMLVFFILNKKGASCTGYLPNSRVIAETLSKNFIYKDNFSAEMRKLNLNEKFLRDSILSEGFVDFERSNAQKKPCPTYTLQAPEDNPKYEITFEKCEKAATFTTIKVLK</sequence>
<accession>A0A8J8GAF0</accession>
<dbReference type="Proteomes" id="UP000610746">
    <property type="component" value="Unassembled WGS sequence"/>
</dbReference>